<dbReference type="PANTHER" id="PTHR13847:SF287">
    <property type="entry name" value="FAD-DEPENDENT OXIDOREDUCTASE DOMAIN-CONTAINING PROTEIN 1"/>
    <property type="match status" value="1"/>
</dbReference>
<evidence type="ECO:0000256" key="1">
    <source>
        <dbReference type="ARBA" id="ARBA00023002"/>
    </source>
</evidence>
<dbReference type="RefSeq" id="WP_156214609.1">
    <property type="nucleotide sequence ID" value="NZ_WOFH01000001.1"/>
</dbReference>
<sequence>MSGPGAAASADVAVVGGGIIGLAAAERLVAAGLSVVLIDAAGIADGPSGVSGGLVRAFDPGGGDRARAAAQGLAAYLRRGRHGRWPAVRRHGGLTLVPAGAGGALAGVRAGVLAGVEAARDAGHSAWVHDAAEIRERFPSLSVSPDLAGVYEPSAGWLPARAVARAMLRDAADGLTVLERVRATEVDIRGSRVRGVRTTAGPVAAPAVLIAAGVASADLALTAGVRLPLRSRSIGYCVFEPREAPGDLPAVVDTTTGAWLRRWSDEATGRGGVLAGVVSHVTGVPVTVTRGTPPAEQERVRAVVARRCPALADAGVCGGVMAHDALAPGGEGAVTAWPEPAGLVTATGWNGGAFKTAPVIGERAAARIREVIA</sequence>
<dbReference type="Proteomes" id="UP000432015">
    <property type="component" value="Unassembled WGS sequence"/>
</dbReference>
<reference evidence="3 4" key="1">
    <citation type="submission" date="2019-11" db="EMBL/GenBank/DDBJ databases">
        <authorList>
            <person name="Cao P."/>
        </authorList>
    </citation>
    <scope>NUCLEOTIDE SEQUENCE [LARGE SCALE GENOMIC DNA]</scope>
    <source>
        <strain evidence="3 4">NEAU-AAG5</strain>
    </source>
</reference>
<evidence type="ECO:0000259" key="2">
    <source>
        <dbReference type="Pfam" id="PF01266"/>
    </source>
</evidence>
<gene>
    <name evidence="3" type="ORF">GNZ18_03780</name>
</gene>
<dbReference type="Gene3D" id="3.50.50.60">
    <property type="entry name" value="FAD/NAD(P)-binding domain"/>
    <property type="match status" value="1"/>
</dbReference>
<proteinExistence type="predicted"/>
<comment type="caution">
    <text evidence="3">The sequence shown here is derived from an EMBL/GenBank/DDBJ whole genome shotgun (WGS) entry which is preliminary data.</text>
</comment>
<dbReference type="GO" id="GO:0016491">
    <property type="term" value="F:oxidoreductase activity"/>
    <property type="evidence" value="ECO:0007669"/>
    <property type="project" value="UniProtKB-KW"/>
</dbReference>
<dbReference type="Gene3D" id="3.30.9.10">
    <property type="entry name" value="D-Amino Acid Oxidase, subunit A, domain 2"/>
    <property type="match status" value="1"/>
</dbReference>
<evidence type="ECO:0000313" key="4">
    <source>
        <dbReference type="Proteomes" id="UP000432015"/>
    </source>
</evidence>
<dbReference type="EMBL" id="WOFH01000001">
    <property type="protein sequence ID" value="MUN35718.1"/>
    <property type="molecule type" value="Genomic_DNA"/>
</dbReference>
<dbReference type="AlphaFoldDB" id="A0A7K1KU56"/>
<protein>
    <submittedName>
        <fullName evidence="3">FAD-dependent oxidoreductase</fullName>
    </submittedName>
</protein>
<organism evidence="3 4">
    <name type="scientific">Actinomadura litoris</name>
    <dbReference type="NCBI Taxonomy" id="2678616"/>
    <lineage>
        <taxon>Bacteria</taxon>
        <taxon>Bacillati</taxon>
        <taxon>Actinomycetota</taxon>
        <taxon>Actinomycetes</taxon>
        <taxon>Streptosporangiales</taxon>
        <taxon>Thermomonosporaceae</taxon>
        <taxon>Actinomadura</taxon>
    </lineage>
</organism>
<name>A0A7K1KU56_9ACTN</name>
<dbReference type="InterPro" id="IPR006076">
    <property type="entry name" value="FAD-dep_OxRdtase"/>
</dbReference>
<dbReference type="InterPro" id="IPR036188">
    <property type="entry name" value="FAD/NAD-bd_sf"/>
</dbReference>
<keyword evidence="4" id="KW-1185">Reference proteome</keyword>
<keyword evidence="1" id="KW-0560">Oxidoreductase</keyword>
<dbReference type="PANTHER" id="PTHR13847">
    <property type="entry name" value="SARCOSINE DEHYDROGENASE-RELATED"/>
    <property type="match status" value="1"/>
</dbReference>
<dbReference type="GO" id="GO:0005737">
    <property type="term" value="C:cytoplasm"/>
    <property type="evidence" value="ECO:0007669"/>
    <property type="project" value="TreeGrafter"/>
</dbReference>
<feature type="domain" description="FAD dependent oxidoreductase" evidence="2">
    <location>
        <begin position="11"/>
        <end position="366"/>
    </location>
</feature>
<evidence type="ECO:0000313" key="3">
    <source>
        <dbReference type="EMBL" id="MUN35718.1"/>
    </source>
</evidence>
<dbReference type="SUPFAM" id="SSF51905">
    <property type="entry name" value="FAD/NAD(P)-binding domain"/>
    <property type="match status" value="1"/>
</dbReference>
<dbReference type="Pfam" id="PF01266">
    <property type="entry name" value="DAO"/>
    <property type="match status" value="1"/>
</dbReference>
<accession>A0A7K1KU56</accession>